<organism evidence="1 2">
    <name type="scientific">Neisseria subflava</name>
    <dbReference type="NCBI Taxonomy" id="28449"/>
    <lineage>
        <taxon>Bacteria</taxon>
        <taxon>Pseudomonadati</taxon>
        <taxon>Pseudomonadota</taxon>
        <taxon>Betaproteobacteria</taxon>
        <taxon>Neisseriales</taxon>
        <taxon>Neisseriaceae</taxon>
        <taxon>Neisseria</taxon>
    </lineage>
</organism>
<dbReference type="EMBL" id="CP073118">
    <property type="protein sequence ID" value="UTG75335.1"/>
    <property type="molecule type" value="Genomic_DNA"/>
</dbReference>
<proteinExistence type="predicted"/>
<protein>
    <submittedName>
        <fullName evidence="1">Phosphoribosylglycinamide formyltransferase</fullName>
    </submittedName>
</protein>
<evidence type="ECO:0000313" key="1">
    <source>
        <dbReference type="EMBL" id="UTG75335.1"/>
    </source>
</evidence>
<dbReference type="AlphaFoldDB" id="A0A9X9N6L2"/>
<dbReference type="Proteomes" id="UP001057336">
    <property type="component" value="Chromosome"/>
</dbReference>
<evidence type="ECO:0000313" key="2">
    <source>
        <dbReference type="Proteomes" id="UP001057336"/>
    </source>
</evidence>
<reference evidence="1" key="1">
    <citation type="submission" date="2021-04" db="EMBL/GenBank/DDBJ databases">
        <title>Characterizing Neisseria spp. as novel respiratory pathobionts in bronchiectasis.</title>
        <authorList>
            <person name="Li L."/>
            <person name="Mac Aogain M."/>
            <person name="Xu T."/>
            <person name="Jaggi T.K."/>
            <person name="Chan L.Y."/>
            <person name="Keir H.R."/>
            <person name="Dicker A.J."/>
            <person name="Qu J."/>
            <person name="Liu Y."/>
            <person name="Chen H.S."/>
            <person name="Koh M.S."/>
            <person name="Ong T.H."/>
            <person name="Lim A.Y.H."/>
            <person name="Abisheganaden J."/>
            <person name="Low T.B."/>
            <person name="Oliver B.G."/>
            <person name="Tan N.S."/>
            <person name="Fang M."/>
            <person name="Chalmers J.D."/>
            <person name="Chotirmall S.H."/>
        </authorList>
    </citation>
    <scope>NUCLEOTIDE SEQUENCE</scope>
    <source>
        <strain evidence="1">CG0073</strain>
    </source>
</reference>
<gene>
    <name evidence="1" type="ORF">KCG53_08990</name>
</gene>
<accession>A0A9X9N6L2</accession>
<name>A0A9X9N6L2_NEISU</name>
<sequence>MHKYSTNSKIDKLVKTKIKEGWKVKFGKKHPALIAPNNRRIAIPITPSDYKAFYSFRLQVKQLMLCHS</sequence>